<dbReference type="InterPro" id="IPR002222">
    <property type="entry name" value="Ribosomal_uS19"/>
</dbReference>
<dbReference type="InterPro" id="IPR005732">
    <property type="entry name" value="Ribosomal_uS19_bac-type"/>
</dbReference>
<dbReference type="PANTHER" id="PTHR11880:SF8">
    <property type="entry name" value="SMALL RIBOSOMAL SUBUNIT PROTEIN US19M"/>
    <property type="match status" value="1"/>
</dbReference>
<dbReference type="OrthoDB" id="9797833at2"/>
<dbReference type="GO" id="GO:0015935">
    <property type="term" value="C:small ribosomal subunit"/>
    <property type="evidence" value="ECO:0007669"/>
    <property type="project" value="InterPro"/>
</dbReference>
<dbReference type="AlphaFoldDB" id="D6GQ68"/>
<keyword evidence="6 8" id="KW-0687">Ribonucleoprotein</keyword>
<dbReference type="FunFam" id="3.30.860.10:FF:000001">
    <property type="entry name" value="30S ribosomal protein S19"/>
    <property type="match status" value="1"/>
</dbReference>
<dbReference type="PATRIC" id="fig|546269.5.peg.1337"/>
<dbReference type="EMBL" id="CP002390">
    <property type="protein sequence ID" value="EFE28921.1"/>
    <property type="molecule type" value="Genomic_DNA"/>
</dbReference>
<comment type="similarity">
    <text evidence="2 8 9">Belongs to the universal ribosomal protein uS19 family.</text>
</comment>
<dbReference type="InterPro" id="IPR020934">
    <property type="entry name" value="Ribosomal_uS19_CS"/>
</dbReference>
<dbReference type="Proteomes" id="UP000007468">
    <property type="component" value="Chromosome"/>
</dbReference>
<dbReference type="HAMAP" id="MF_00531">
    <property type="entry name" value="Ribosomal_uS19"/>
    <property type="match status" value="1"/>
</dbReference>
<dbReference type="KEGG" id="faa:HMPREF0389_00843"/>
<dbReference type="GO" id="GO:0003735">
    <property type="term" value="F:structural constituent of ribosome"/>
    <property type="evidence" value="ECO:0007669"/>
    <property type="project" value="InterPro"/>
</dbReference>
<dbReference type="PROSITE" id="PS00323">
    <property type="entry name" value="RIBOSOMAL_S19"/>
    <property type="match status" value="1"/>
</dbReference>
<accession>D6GQ68</accession>
<name>D6GQ68_FILAD</name>
<reference evidence="11" key="1">
    <citation type="submission" date="2010-12" db="EMBL/GenBank/DDBJ databases">
        <title>The genome sequence of Filifactor alocis strain ATCC 35896.</title>
        <authorList>
            <consortium name="The Broad Institute Genome Sequencing Platform"/>
            <person name="Ward D."/>
            <person name="Earl A."/>
            <person name="Feldgarden M."/>
            <person name="Young S.K."/>
            <person name="Gargeya S."/>
            <person name="Zeng Q."/>
            <person name="Alvarado L."/>
            <person name="Berlin A."/>
            <person name="Bochicchio J."/>
            <person name="Chapman S.B."/>
            <person name="Chen Z."/>
            <person name="Freedman E."/>
            <person name="Gellesch M."/>
            <person name="Goldberg J."/>
            <person name="Griggs A."/>
            <person name="Gujja S."/>
            <person name="Heilman E."/>
            <person name="Heiman D."/>
            <person name="Howarth C."/>
            <person name="Mehta T."/>
            <person name="Neiman D."/>
            <person name="Pearson M."/>
            <person name="Roberts A."/>
            <person name="Saif S."/>
            <person name="Shea T."/>
            <person name="Shenoy N."/>
            <person name="Sisk P."/>
            <person name="Stolte C."/>
            <person name="Sykes S."/>
            <person name="White J."/>
            <person name="Yandava C."/>
            <person name="Izard J."/>
            <person name="Blanton J.M."/>
            <person name="Baranova O.V."/>
            <person name="Tanner A.C."/>
            <person name="Dewhirst F.E."/>
            <person name="Haas B."/>
            <person name="Nusbaum C."/>
            <person name="Birren B."/>
        </authorList>
    </citation>
    <scope>NUCLEOTIDE SEQUENCE [LARGE SCALE GENOMIC DNA]</scope>
    <source>
        <strain evidence="11">ATCC 35896 / D40 B5</strain>
    </source>
</reference>
<keyword evidence="5 8" id="KW-0689">Ribosomal protein</keyword>
<dbReference type="PIRSF" id="PIRSF002144">
    <property type="entry name" value="Ribosomal_S19"/>
    <property type="match status" value="1"/>
</dbReference>
<dbReference type="GO" id="GO:0019843">
    <property type="term" value="F:rRNA binding"/>
    <property type="evidence" value="ECO:0007669"/>
    <property type="project" value="UniProtKB-UniRule"/>
</dbReference>
<evidence type="ECO:0000256" key="9">
    <source>
        <dbReference type="RuleBase" id="RU003485"/>
    </source>
</evidence>
<dbReference type="InterPro" id="IPR023575">
    <property type="entry name" value="Ribosomal_uS19_SF"/>
</dbReference>
<evidence type="ECO:0000256" key="5">
    <source>
        <dbReference type="ARBA" id="ARBA00022980"/>
    </source>
</evidence>
<dbReference type="GO" id="GO:0005737">
    <property type="term" value="C:cytoplasm"/>
    <property type="evidence" value="ECO:0007669"/>
    <property type="project" value="UniProtKB-ARBA"/>
</dbReference>
<dbReference type="STRING" id="546269.HMPREF0389_00843"/>
<evidence type="ECO:0000256" key="4">
    <source>
        <dbReference type="ARBA" id="ARBA00022884"/>
    </source>
</evidence>
<keyword evidence="11" id="KW-1185">Reference proteome</keyword>
<dbReference type="Gene3D" id="3.30.860.10">
    <property type="entry name" value="30s Ribosomal Protein S19, Chain A"/>
    <property type="match status" value="1"/>
</dbReference>
<keyword evidence="3 8" id="KW-0699">rRNA-binding</keyword>
<dbReference type="GO" id="GO:0006412">
    <property type="term" value="P:translation"/>
    <property type="evidence" value="ECO:0007669"/>
    <property type="project" value="UniProtKB-UniRule"/>
</dbReference>
<evidence type="ECO:0000256" key="3">
    <source>
        <dbReference type="ARBA" id="ARBA00022730"/>
    </source>
</evidence>
<evidence type="ECO:0000256" key="6">
    <source>
        <dbReference type="ARBA" id="ARBA00023274"/>
    </source>
</evidence>
<comment type="function">
    <text evidence="1 8">Protein S19 forms a complex with S13 that binds strongly to the 16S ribosomal RNA.</text>
</comment>
<evidence type="ECO:0000256" key="7">
    <source>
        <dbReference type="ARBA" id="ARBA00035163"/>
    </source>
</evidence>
<dbReference type="SUPFAM" id="SSF54570">
    <property type="entry name" value="Ribosomal protein S19"/>
    <property type="match status" value="1"/>
</dbReference>
<gene>
    <name evidence="8 10" type="primary">rpsS</name>
    <name evidence="10" type="ordered locus">HMPREF0389_00843</name>
</gene>
<sequence length="93" mass="10574">MSRSAKKGPFVHKGLLKKITEMNEKNEKQVIKTWSRSSTIFPEFVGHTIAVHDGRKHVPVYLTEDMVGHKLGEFVPTRTFKGHKDDAKSSKAR</sequence>
<dbReference type="PANTHER" id="PTHR11880">
    <property type="entry name" value="RIBOSOMAL PROTEIN S19P FAMILY MEMBER"/>
    <property type="match status" value="1"/>
</dbReference>
<proteinExistence type="inferred from homology"/>
<organism evidence="10 11">
    <name type="scientific">Filifactor alocis (strain ATCC 35896 / CCUG 47790 / D40 B5)</name>
    <name type="common">Fusobacterium alocis</name>
    <dbReference type="NCBI Taxonomy" id="546269"/>
    <lineage>
        <taxon>Bacteria</taxon>
        <taxon>Bacillati</taxon>
        <taxon>Bacillota</taxon>
        <taxon>Clostridia</taxon>
        <taxon>Peptostreptococcales</taxon>
        <taxon>Filifactoraceae</taxon>
        <taxon>Filifactor</taxon>
    </lineage>
</organism>
<dbReference type="GO" id="GO:0000028">
    <property type="term" value="P:ribosomal small subunit assembly"/>
    <property type="evidence" value="ECO:0007669"/>
    <property type="project" value="TreeGrafter"/>
</dbReference>
<evidence type="ECO:0000256" key="2">
    <source>
        <dbReference type="ARBA" id="ARBA00007345"/>
    </source>
</evidence>
<dbReference type="PRINTS" id="PR00975">
    <property type="entry name" value="RIBOSOMALS19"/>
</dbReference>
<evidence type="ECO:0000256" key="1">
    <source>
        <dbReference type="ARBA" id="ARBA00003239"/>
    </source>
</evidence>
<dbReference type="RefSeq" id="WP_014262836.1">
    <property type="nucleotide sequence ID" value="NC_016630.1"/>
</dbReference>
<dbReference type="Pfam" id="PF00203">
    <property type="entry name" value="Ribosomal_S19"/>
    <property type="match status" value="1"/>
</dbReference>
<evidence type="ECO:0000256" key="8">
    <source>
        <dbReference type="HAMAP-Rule" id="MF_00531"/>
    </source>
</evidence>
<dbReference type="NCBIfam" id="TIGR01050">
    <property type="entry name" value="rpsS_bact"/>
    <property type="match status" value="1"/>
</dbReference>
<keyword evidence="4 8" id="KW-0694">RNA-binding</keyword>
<dbReference type="eggNOG" id="COG0185">
    <property type="taxonomic scope" value="Bacteria"/>
</dbReference>
<protein>
    <recommendedName>
        <fullName evidence="7 8">Small ribosomal subunit protein uS19</fullName>
    </recommendedName>
</protein>
<evidence type="ECO:0000313" key="10">
    <source>
        <dbReference type="EMBL" id="EFE28921.1"/>
    </source>
</evidence>
<evidence type="ECO:0000313" key="11">
    <source>
        <dbReference type="Proteomes" id="UP000007468"/>
    </source>
</evidence>